<evidence type="ECO:0000256" key="9">
    <source>
        <dbReference type="ARBA" id="ARBA00022691"/>
    </source>
</evidence>
<dbReference type="PROSITE" id="PS01153">
    <property type="entry name" value="NOL1_NOP2_SUN"/>
    <property type="match status" value="1"/>
</dbReference>
<evidence type="ECO:0000256" key="6">
    <source>
        <dbReference type="ARBA" id="ARBA00022552"/>
    </source>
</evidence>
<evidence type="ECO:0000259" key="15">
    <source>
        <dbReference type="PROSITE" id="PS51686"/>
    </source>
</evidence>
<comment type="catalytic activity">
    <reaction evidence="13">
        <text>cytidine(967) in 16S rRNA + S-adenosyl-L-methionine = 5-methylcytidine(967) in 16S rRNA + S-adenosyl-L-homocysteine + H(+)</text>
        <dbReference type="Rhea" id="RHEA:42748"/>
        <dbReference type="Rhea" id="RHEA-COMP:10219"/>
        <dbReference type="Rhea" id="RHEA-COMP:10220"/>
        <dbReference type="ChEBI" id="CHEBI:15378"/>
        <dbReference type="ChEBI" id="CHEBI:57856"/>
        <dbReference type="ChEBI" id="CHEBI:59789"/>
        <dbReference type="ChEBI" id="CHEBI:74483"/>
        <dbReference type="ChEBI" id="CHEBI:82748"/>
        <dbReference type="EC" id="2.1.1.176"/>
    </reaction>
</comment>
<dbReference type="InterPro" id="IPR054728">
    <property type="entry name" value="RsmB-like_ferredoxin"/>
</dbReference>
<evidence type="ECO:0000256" key="7">
    <source>
        <dbReference type="ARBA" id="ARBA00022603"/>
    </source>
</evidence>
<evidence type="ECO:0000313" key="16">
    <source>
        <dbReference type="EMBL" id="MEQ6291056.1"/>
    </source>
</evidence>
<feature type="domain" description="SAM-dependent MTase RsmB/NOP-type" evidence="15">
    <location>
        <begin position="161"/>
        <end position="416"/>
    </location>
</feature>
<dbReference type="InterPro" id="IPR023267">
    <property type="entry name" value="RCMT"/>
</dbReference>
<organism evidence="16 17">
    <name type="scientific">Vogesella oryzagri</name>
    <dbReference type="NCBI Taxonomy" id="3160864"/>
    <lineage>
        <taxon>Bacteria</taxon>
        <taxon>Pseudomonadati</taxon>
        <taxon>Pseudomonadota</taxon>
        <taxon>Betaproteobacteria</taxon>
        <taxon>Neisseriales</taxon>
        <taxon>Chromobacteriaceae</taxon>
        <taxon>Vogesella</taxon>
    </lineage>
</organism>
<feature type="binding site" evidence="14">
    <location>
        <begin position="249"/>
        <end position="255"/>
    </location>
    <ligand>
        <name>S-adenosyl-L-methionine</name>
        <dbReference type="ChEBI" id="CHEBI:59789"/>
    </ligand>
</feature>
<comment type="subcellular location">
    <subcellularLocation>
        <location evidence="2">Cytoplasm</location>
    </subcellularLocation>
</comment>
<dbReference type="NCBIfam" id="NF008149">
    <property type="entry name" value="PRK10901.1"/>
    <property type="match status" value="1"/>
</dbReference>
<protein>
    <recommendedName>
        <fullName evidence="4">16S rRNA (cytosine(967)-C(5))-methyltransferase</fullName>
        <ecNumber evidence="4">2.1.1.176</ecNumber>
    </recommendedName>
    <alternativeName>
        <fullName evidence="11">16S rRNA m5C967 methyltransferase</fullName>
    </alternativeName>
    <alternativeName>
        <fullName evidence="12">rRNA (cytosine-C(5)-)-methyltransferase RsmB</fullName>
    </alternativeName>
</protein>
<dbReference type="PANTHER" id="PTHR22807">
    <property type="entry name" value="NOP2 YEAST -RELATED NOL1/NOP2/FMU SUN DOMAIN-CONTAINING"/>
    <property type="match status" value="1"/>
</dbReference>
<keyword evidence="9 14" id="KW-0949">S-adenosyl-L-methionine</keyword>
<dbReference type="Proteomes" id="UP001433638">
    <property type="component" value="Unassembled WGS sequence"/>
</dbReference>
<dbReference type="PROSITE" id="PS51686">
    <property type="entry name" value="SAM_MT_RSMB_NOP"/>
    <property type="match status" value="1"/>
</dbReference>
<dbReference type="Pfam" id="PF01189">
    <property type="entry name" value="Methyltr_RsmB-F"/>
    <property type="match status" value="1"/>
</dbReference>
<dbReference type="InterPro" id="IPR035926">
    <property type="entry name" value="NusB-like_sf"/>
</dbReference>
<evidence type="ECO:0000256" key="10">
    <source>
        <dbReference type="ARBA" id="ARBA00022884"/>
    </source>
</evidence>
<comment type="similarity">
    <text evidence="3 14">Belongs to the class I-like SAM-binding methyltransferase superfamily. RsmB/NOP family.</text>
</comment>
<dbReference type="PRINTS" id="PR02008">
    <property type="entry name" value="RCMTFAMILY"/>
</dbReference>
<gene>
    <name evidence="16" type="primary">rsmB</name>
    <name evidence="16" type="ORF">ABNW52_10595</name>
</gene>
<dbReference type="Gene3D" id="1.10.940.10">
    <property type="entry name" value="NusB-like"/>
    <property type="match status" value="1"/>
</dbReference>
<sequence length="416" mass="45810">MHRIQELAAGLLERIEQGRTLTEALATIQRNHELSPAERGALQDIAYGSLRRLGQLRFVLRQLVPRPLPAADIERLLLVALYQLLHTRAADYAVVDQAVNAAARLAGGKFKGLVNGVLRNALRQREDLLAAAQRDNEARYNHPRWWLQRLRAAYPAQWADILDESNRHPPMTLRVNARHGDAAGYVGELAAQGMAARELDSHAVLLEVPCSVRELPGFADGRVSVQDWGAQQAARWLDVQPGMRVLDACAAPGGKSGHLLELADIKLTALDVDAGRLLRVEENLARLGLAANVVAADAAQPAKWWGGQPFDRILADVPCSASGVVRRHPDIKWLRRPTDFAALGQQQGALSDALWPLLAAGGKMLYATCSIMPEENRLQVDAFLTRHPDAQLLQDEQLLPTPEHDGFYYALLAKRP</sequence>
<comment type="function">
    <text evidence="1">Specifically methylates the cytosine at position 967 (m5C967) of 16S rRNA.</text>
</comment>
<evidence type="ECO:0000256" key="3">
    <source>
        <dbReference type="ARBA" id="ARBA00007494"/>
    </source>
</evidence>
<keyword evidence="5" id="KW-0963">Cytoplasm</keyword>
<keyword evidence="6" id="KW-0698">rRNA processing</keyword>
<keyword evidence="7 14" id="KW-0489">Methyltransferase</keyword>
<evidence type="ECO:0000256" key="4">
    <source>
        <dbReference type="ARBA" id="ARBA00012140"/>
    </source>
</evidence>
<feature type="active site" description="Nucleophile" evidence="14">
    <location>
        <position position="369"/>
    </location>
</feature>
<evidence type="ECO:0000256" key="11">
    <source>
        <dbReference type="ARBA" id="ARBA00030399"/>
    </source>
</evidence>
<keyword evidence="8 14" id="KW-0808">Transferase</keyword>
<evidence type="ECO:0000256" key="13">
    <source>
        <dbReference type="ARBA" id="ARBA00047283"/>
    </source>
</evidence>
<dbReference type="Gene3D" id="3.40.50.150">
    <property type="entry name" value="Vaccinia Virus protein VP39"/>
    <property type="match status" value="1"/>
</dbReference>
<reference evidence="16" key="1">
    <citation type="submission" date="2024-06" db="EMBL/GenBank/DDBJ databases">
        <title>Genome sequence of Vogesella sp. MAHUQ-64.</title>
        <authorList>
            <person name="Huq M.A."/>
        </authorList>
    </citation>
    <scope>NUCLEOTIDE SEQUENCE</scope>
    <source>
        <strain evidence="16">MAHUQ-64</strain>
    </source>
</reference>
<evidence type="ECO:0000313" key="17">
    <source>
        <dbReference type="Proteomes" id="UP001433638"/>
    </source>
</evidence>
<dbReference type="EC" id="2.1.1.176" evidence="4"/>
<dbReference type="CDD" id="cd02440">
    <property type="entry name" value="AdoMet_MTases"/>
    <property type="match status" value="1"/>
</dbReference>
<proteinExistence type="inferred from homology"/>
<dbReference type="Gene3D" id="1.10.287.730">
    <property type="entry name" value="Helix hairpin bin"/>
    <property type="match status" value="1"/>
</dbReference>
<dbReference type="InterPro" id="IPR049560">
    <property type="entry name" value="MeTrfase_RsmB-F_NOP2_cat"/>
</dbReference>
<feature type="binding site" evidence="14">
    <location>
        <position position="271"/>
    </location>
    <ligand>
        <name>S-adenosyl-L-methionine</name>
        <dbReference type="ChEBI" id="CHEBI:59789"/>
    </ligand>
</feature>
<dbReference type="SUPFAM" id="SSF53335">
    <property type="entry name" value="S-adenosyl-L-methionine-dependent methyltransferases"/>
    <property type="match status" value="1"/>
</dbReference>
<evidence type="ECO:0000256" key="8">
    <source>
        <dbReference type="ARBA" id="ARBA00022679"/>
    </source>
</evidence>
<evidence type="ECO:0000256" key="12">
    <source>
        <dbReference type="ARBA" id="ARBA00031088"/>
    </source>
</evidence>
<dbReference type="GO" id="GO:0008168">
    <property type="term" value="F:methyltransferase activity"/>
    <property type="evidence" value="ECO:0007669"/>
    <property type="project" value="UniProtKB-KW"/>
</dbReference>
<dbReference type="SUPFAM" id="SSF48013">
    <property type="entry name" value="NusB-like"/>
    <property type="match status" value="1"/>
</dbReference>
<keyword evidence="10 14" id="KW-0694">RNA-binding</keyword>
<dbReference type="InterPro" id="IPR029063">
    <property type="entry name" value="SAM-dependent_MTases_sf"/>
</dbReference>
<dbReference type="InterPro" id="IPR001678">
    <property type="entry name" value="MeTrfase_RsmB-F_NOP2_dom"/>
</dbReference>
<feature type="binding site" evidence="14">
    <location>
        <position position="297"/>
    </location>
    <ligand>
        <name>S-adenosyl-L-methionine</name>
        <dbReference type="ChEBI" id="CHEBI:59789"/>
    </ligand>
</feature>
<evidence type="ECO:0000256" key="1">
    <source>
        <dbReference type="ARBA" id="ARBA00002724"/>
    </source>
</evidence>
<evidence type="ECO:0000256" key="14">
    <source>
        <dbReference type="PROSITE-ProRule" id="PRU01023"/>
    </source>
</evidence>
<dbReference type="InterPro" id="IPR004573">
    <property type="entry name" value="rRNA_ssu_MeTfrase_B"/>
</dbReference>
<dbReference type="EMBL" id="JBEFLD010000005">
    <property type="protein sequence ID" value="MEQ6291056.1"/>
    <property type="molecule type" value="Genomic_DNA"/>
</dbReference>
<dbReference type="NCBIfam" id="TIGR00563">
    <property type="entry name" value="rsmB"/>
    <property type="match status" value="1"/>
</dbReference>
<dbReference type="InterPro" id="IPR006027">
    <property type="entry name" value="NusB_RsmB_TIM44"/>
</dbReference>
<dbReference type="Gene3D" id="3.30.70.1170">
    <property type="entry name" value="Sun protein, domain 3"/>
    <property type="match status" value="1"/>
</dbReference>
<dbReference type="Pfam" id="PF01029">
    <property type="entry name" value="NusB"/>
    <property type="match status" value="1"/>
</dbReference>
<dbReference type="PANTHER" id="PTHR22807:SF61">
    <property type="entry name" value="NOL1_NOP2_SUN FAMILY PROTEIN _ ANTITERMINATION NUSB DOMAIN-CONTAINING PROTEIN"/>
    <property type="match status" value="1"/>
</dbReference>
<dbReference type="InterPro" id="IPR018314">
    <property type="entry name" value="RsmB/NOL1/NOP2-like_CS"/>
</dbReference>
<evidence type="ECO:0000256" key="2">
    <source>
        <dbReference type="ARBA" id="ARBA00004496"/>
    </source>
</evidence>
<accession>A0ABV1M4R7</accession>
<keyword evidence="17" id="KW-1185">Reference proteome</keyword>
<dbReference type="RefSeq" id="WP_349587339.1">
    <property type="nucleotide sequence ID" value="NZ_JBEFLD010000005.1"/>
</dbReference>
<feature type="binding site" evidence="14">
    <location>
        <position position="316"/>
    </location>
    <ligand>
        <name>S-adenosyl-L-methionine</name>
        <dbReference type="ChEBI" id="CHEBI:59789"/>
    </ligand>
</feature>
<dbReference type="GO" id="GO:0032259">
    <property type="term" value="P:methylation"/>
    <property type="evidence" value="ECO:0007669"/>
    <property type="project" value="UniProtKB-KW"/>
</dbReference>
<dbReference type="Pfam" id="PF22458">
    <property type="entry name" value="RsmF-B_ferredox"/>
    <property type="match status" value="1"/>
</dbReference>
<comment type="caution">
    <text evidence="16">The sequence shown here is derived from an EMBL/GenBank/DDBJ whole genome shotgun (WGS) entry which is preliminary data.</text>
</comment>
<name>A0ABV1M4R7_9NEIS</name>
<evidence type="ECO:0000256" key="5">
    <source>
        <dbReference type="ARBA" id="ARBA00022490"/>
    </source>
</evidence>